<keyword evidence="3 6" id="KW-0812">Transmembrane</keyword>
<feature type="transmembrane region" description="Helical" evidence="6">
    <location>
        <begin position="435"/>
        <end position="457"/>
    </location>
</feature>
<comment type="caution">
    <text evidence="8">The sequence shown here is derived from an EMBL/GenBank/DDBJ whole genome shotgun (WGS) entry which is preliminary data.</text>
</comment>
<dbReference type="EMBL" id="BAAATZ010000012">
    <property type="protein sequence ID" value="GAA2727411.1"/>
    <property type="molecule type" value="Genomic_DNA"/>
</dbReference>
<feature type="transmembrane region" description="Helical" evidence="6">
    <location>
        <begin position="304"/>
        <end position="329"/>
    </location>
</feature>
<feature type="transmembrane region" description="Helical" evidence="6">
    <location>
        <begin position="410"/>
        <end position="429"/>
    </location>
</feature>
<dbReference type="PANTHER" id="PTHR42718:SF9">
    <property type="entry name" value="MAJOR FACILITATOR SUPERFAMILY MULTIDRUG TRANSPORTER MFSC"/>
    <property type="match status" value="1"/>
</dbReference>
<dbReference type="RefSeq" id="WP_344451312.1">
    <property type="nucleotide sequence ID" value="NZ_BAAATZ010000012.1"/>
</dbReference>
<dbReference type="InterPro" id="IPR011701">
    <property type="entry name" value="MFS"/>
</dbReference>
<accession>A0ABN3U9I6</accession>
<dbReference type="InterPro" id="IPR036259">
    <property type="entry name" value="MFS_trans_sf"/>
</dbReference>
<evidence type="ECO:0000259" key="7">
    <source>
        <dbReference type="PROSITE" id="PS50850"/>
    </source>
</evidence>
<evidence type="ECO:0000256" key="3">
    <source>
        <dbReference type="ARBA" id="ARBA00022692"/>
    </source>
</evidence>
<comment type="subcellular location">
    <subcellularLocation>
        <location evidence="1">Cell membrane</location>
        <topology evidence="1">Multi-pass membrane protein</topology>
    </subcellularLocation>
</comment>
<keyword evidence="5 6" id="KW-0472">Membrane</keyword>
<evidence type="ECO:0000313" key="8">
    <source>
        <dbReference type="EMBL" id="GAA2727411.1"/>
    </source>
</evidence>
<dbReference type="Gene3D" id="1.20.1720.10">
    <property type="entry name" value="Multidrug resistance protein D"/>
    <property type="match status" value="1"/>
</dbReference>
<feature type="transmembrane region" description="Helical" evidence="6">
    <location>
        <begin position="202"/>
        <end position="220"/>
    </location>
</feature>
<evidence type="ECO:0000256" key="6">
    <source>
        <dbReference type="SAM" id="Phobius"/>
    </source>
</evidence>
<proteinExistence type="predicted"/>
<dbReference type="Gene3D" id="1.20.1250.20">
    <property type="entry name" value="MFS general substrate transporter like domains"/>
    <property type="match status" value="1"/>
</dbReference>
<feature type="transmembrane region" description="Helical" evidence="6">
    <location>
        <begin position="106"/>
        <end position="126"/>
    </location>
</feature>
<dbReference type="InterPro" id="IPR020846">
    <property type="entry name" value="MFS_dom"/>
</dbReference>
<dbReference type="SUPFAM" id="SSF103473">
    <property type="entry name" value="MFS general substrate transporter"/>
    <property type="match status" value="1"/>
</dbReference>
<feature type="transmembrane region" description="Helical" evidence="6">
    <location>
        <begin position="82"/>
        <end position="100"/>
    </location>
</feature>
<evidence type="ECO:0000256" key="5">
    <source>
        <dbReference type="ARBA" id="ARBA00023136"/>
    </source>
</evidence>
<keyword evidence="9" id="KW-1185">Reference proteome</keyword>
<feature type="domain" description="Major facilitator superfamily (MFS) profile" evidence="7">
    <location>
        <begin position="15"/>
        <end position="463"/>
    </location>
</feature>
<feature type="transmembrane region" description="Helical" evidence="6">
    <location>
        <begin position="171"/>
        <end position="190"/>
    </location>
</feature>
<dbReference type="PROSITE" id="PS50850">
    <property type="entry name" value="MFS"/>
    <property type="match status" value="1"/>
</dbReference>
<feature type="transmembrane region" description="Helical" evidence="6">
    <location>
        <begin position="12"/>
        <end position="33"/>
    </location>
</feature>
<name>A0ABN3U9I6_9ACTN</name>
<sequence length="473" mass="48321">MNVSEKTSAASIRAVVGILVFFELTSGFLQTSIVPLLPAVGEAHGLADSDLNWISSVQLLAAAVMVPMFGRLGDLHGHRRMLRIALASMAVGSLLVALAPNLAVLLLGRILQGAFAALLPLEIALVRDRLPEALARRAIAWLVGALTLGGLVGMLVMGAAQQAIGNVGTALLIPAVLAGSCFLLSFFAVPESEARAQGRTDWPGLVLLGLAMISVLAGISRAGGSGWTSAGTLLPLLGGLVLLAVWVKVELRSKDALVDLREMADRRVAPFYGVAFLFGVVFFGTQTPDTTFLAADPAETGYGFALTALDLATITLPAAIAAVIGAAGTAMIARRIGYRPALVASFALVALGLLGQAVAHDALWQFIVLKPLIGLGTGVALGAMPTVIVEGADPSRSGIATALYNNIKSVGGAVAGGIIASVLAAMALGDVPTESAYVAVWLFCSACAVVACALVLLARRTETAPAPVPANAS</sequence>
<evidence type="ECO:0000256" key="1">
    <source>
        <dbReference type="ARBA" id="ARBA00004651"/>
    </source>
</evidence>
<reference evidence="8 9" key="1">
    <citation type="journal article" date="2019" name="Int. J. Syst. Evol. Microbiol.">
        <title>The Global Catalogue of Microorganisms (GCM) 10K type strain sequencing project: providing services to taxonomists for standard genome sequencing and annotation.</title>
        <authorList>
            <consortium name="The Broad Institute Genomics Platform"/>
            <consortium name="The Broad Institute Genome Sequencing Center for Infectious Disease"/>
            <person name="Wu L."/>
            <person name="Ma J."/>
        </authorList>
    </citation>
    <scope>NUCLEOTIDE SEQUENCE [LARGE SCALE GENOMIC DNA]</scope>
    <source>
        <strain evidence="8 9">JCM 8201</strain>
    </source>
</reference>
<gene>
    <name evidence="8" type="ORF">GCM10010439_33320</name>
</gene>
<feature type="transmembrane region" description="Helical" evidence="6">
    <location>
        <begin position="226"/>
        <end position="247"/>
    </location>
</feature>
<feature type="transmembrane region" description="Helical" evidence="6">
    <location>
        <begin position="341"/>
        <end position="359"/>
    </location>
</feature>
<feature type="transmembrane region" description="Helical" evidence="6">
    <location>
        <begin position="371"/>
        <end position="389"/>
    </location>
</feature>
<evidence type="ECO:0000313" key="9">
    <source>
        <dbReference type="Proteomes" id="UP001501842"/>
    </source>
</evidence>
<protein>
    <submittedName>
        <fullName evidence="8">MFS transporter</fullName>
    </submittedName>
</protein>
<feature type="transmembrane region" description="Helical" evidence="6">
    <location>
        <begin position="138"/>
        <end position="159"/>
    </location>
</feature>
<feature type="transmembrane region" description="Helical" evidence="6">
    <location>
        <begin position="53"/>
        <end position="70"/>
    </location>
</feature>
<dbReference type="PANTHER" id="PTHR42718">
    <property type="entry name" value="MAJOR FACILITATOR SUPERFAMILY MULTIDRUG TRANSPORTER MFSC"/>
    <property type="match status" value="1"/>
</dbReference>
<dbReference type="Pfam" id="PF07690">
    <property type="entry name" value="MFS_1"/>
    <property type="match status" value="1"/>
</dbReference>
<organism evidence="8 9">
    <name type="scientific">Actinocorallia aurantiaca</name>
    <dbReference type="NCBI Taxonomy" id="46204"/>
    <lineage>
        <taxon>Bacteria</taxon>
        <taxon>Bacillati</taxon>
        <taxon>Actinomycetota</taxon>
        <taxon>Actinomycetes</taxon>
        <taxon>Streptosporangiales</taxon>
        <taxon>Thermomonosporaceae</taxon>
        <taxon>Actinocorallia</taxon>
    </lineage>
</organism>
<evidence type="ECO:0000256" key="2">
    <source>
        <dbReference type="ARBA" id="ARBA00022448"/>
    </source>
</evidence>
<keyword evidence="4 6" id="KW-1133">Transmembrane helix</keyword>
<evidence type="ECO:0000256" key="4">
    <source>
        <dbReference type="ARBA" id="ARBA00022989"/>
    </source>
</evidence>
<dbReference type="Proteomes" id="UP001501842">
    <property type="component" value="Unassembled WGS sequence"/>
</dbReference>
<feature type="transmembrane region" description="Helical" evidence="6">
    <location>
        <begin position="268"/>
        <end position="284"/>
    </location>
</feature>
<keyword evidence="2" id="KW-0813">Transport</keyword>